<dbReference type="InterPro" id="IPR026027">
    <property type="entry name" value="PcS"/>
</dbReference>
<evidence type="ECO:0000256" key="5">
    <source>
        <dbReference type="ARBA" id="ARBA00015623"/>
    </source>
</evidence>
<keyword evidence="11 18" id="KW-1133">Transmembrane helix</keyword>
<comment type="subcellular location">
    <subcellularLocation>
        <location evidence="3">Cell inner membrane</location>
        <topology evidence="3">Multi-pass membrane protein</topology>
    </subcellularLocation>
</comment>
<organism evidence="19 20">
    <name type="scientific">Boudabousia tangfeifanii</name>
    <dbReference type="NCBI Taxonomy" id="1912795"/>
    <lineage>
        <taxon>Bacteria</taxon>
        <taxon>Bacillati</taxon>
        <taxon>Actinomycetota</taxon>
        <taxon>Actinomycetes</taxon>
        <taxon>Actinomycetales</taxon>
        <taxon>Actinomycetaceae</taxon>
        <taxon>Boudabousia</taxon>
    </lineage>
</organism>
<evidence type="ECO:0000256" key="16">
    <source>
        <dbReference type="ARBA" id="ARBA00023264"/>
    </source>
</evidence>
<dbReference type="GO" id="GO:0008654">
    <property type="term" value="P:phospholipid biosynthetic process"/>
    <property type="evidence" value="ECO:0007669"/>
    <property type="project" value="UniProtKB-KW"/>
</dbReference>
<comment type="cofactor">
    <cofactor evidence="2">
        <name>Mn(2+)</name>
        <dbReference type="ChEBI" id="CHEBI:29035"/>
    </cofactor>
</comment>
<protein>
    <recommendedName>
        <fullName evidence="5">Phosphatidylcholine synthase</fullName>
        <ecNumber evidence="4">2.7.8.24</ecNumber>
    </recommendedName>
    <alternativeName>
        <fullName evidence="17">CDP-diglyceride-choline O-phosphatidyltransferase</fullName>
    </alternativeName>
</protein>
<feature type="transmembrane region" description="Helical" evidence="18">
    <location>
        <begin position="220"/>
        <end position="242"/>
    </location>
</feature>
<evidence type="ECO:0000313" key="20">
    <source>
        <dbReference type="Proteomes" id="UP000176288"/>
    </source>
</evidence>
<proteinExistence type="predicted"/>
<name>A0A1D9MK25_9ACTO</name>
<keyword evidence="7" id="KW-0444">Lipid biosynthesis</keyword>
<dbReference type="InterPro" id="IPR000462">
    <property type="entry name" value="CDP-OH_P_trans"/>
</dbReference>
<feature type="transmembrane region" description="Helical" evidence="18">
    <location>
        <begin position="50"/>
        <end position="68"/>
    </location>
</feature>
<feature type="transmembrane region" description="Helical" evidence="18">
    <location>
        <begin position="20"/>
        <end position="44"/>
    </location>
</feature>
<dbReference type="Pfam" id="PF01066">
    <property type="entry name" value="CDP-OH_P_transf"/>
    <property type="match status" value="1"/>
</dbReference>
<reference evidence="19 20" key="1">
    <citation type="submission" date="2016-10" db="EMBL/GenBank/DDBJ databases">
        <title>Actinomyces aegypiusis sp. nov., isolated from the Aegypius monachus in Qinghai Tibet Plateau China.</title>
        <authorList>
            <person name="Wang Y."/>
        </authorList>
    </citation>
    <scope>NUCLEOTIDE SEQUENCE [LARGE SCALE GENOMIC DNA]</scope>
    <source>
        <strain evidence="19 20">VUL4_3</strain>
    </source>
</reference>
<dbReference type="GO" id="GO:0005886">
    <property type="term" value="C:plasma membrane"/>
    <property type="evidence" value="ECO:0007669"/>
    <property type="project" value="UniProtKB-SubCell"/>
</dbReference>
<keyword evidence="16" id="KW-1208">Phospholipid metabolism</keyword>
<feature type="transmembrane region" description="Helical" evidence="18">
    <location>
        <begin position="164"/>
        <end position="183"/>
    </location>
</feature>
<evidence type="ECO:0000256" key="6">
    <source>
        <dbReference type="ARBA" id="ARBA00022475"/>
    </source>
</evidence>
<evidence type="ECO:0000256" key="17">
    <source>
        <dbReference type="ARBA" id="ARBA00033321"/>
    </source>
</evidence>
<evidence type="ECO:0000256" key="15">
    <source>
        <dbReference type="ARBA" id="ARBA00023211"/>
    </source>
</evidence>
<dbReference type="EC" id="2.7.8.24" evidence="4"/>
<keyword evidence="12" id="KW-0443">Lipid metabolism</keyword>
<evidence type="ECO:0000256" key="11">
    <source>
        <dbReference type="ARBA" id="ARBA00022989"/>
    </source>
</evidence>
<evidence type="ECO:0000256" key="14">
    <source>
        <dbReference type="ARBA" id="ARBA00023209"/>
    </source>
</evidence>
<dbReference type="OrthoDB" id="350520at2"/>
<feature type="transmembrane region" description="Helical" evidence="18">
    <location>
        <begin position="89"/>
        <end position="107"/>
    </location>
</feature>
<keyword evidence="10 18" id="KW-0812">Transmembrane</keyword>
<dbReference type="EMBL" id="CP017812">
    <property type="protein sequence ID" value="AOZ72533.1"/>
    <property type="molecule type" value="Genomic_DNA"/>
</dbReference>
<evidence type="ECO:0000313" key="19">
    <source>
        <dbReference type="EMBL" id="AOZ72533.1"/>
    </source>
</evidence>
<dbReference type="Proteomes" id="UP000176288">
    <property type="component" value="Chromosome"/>
</dbReference>
<dbReference type="KEGG" id="avu:BK816_03835"/>
<feature type="transmembrane region" description="Helical" evidence="18">
    <location>
        <begin position="113"/>
        <end position="131"/>
    </location>
</feature>
<evidence type="ECO:0000256" key="1">
    <source>
        <dbReference type="ARBA" id="ARBA00000958"/>
    </source>
</evidence>
<dbReference type="GO" id="GO:0050520">
    <property type="term" value="F:phosphatidylcholine synthase activity"/>
    <property type="evidence" value="ECO:0007669"/>
    <property type="project" value="UniProtKB-EC"/>
</dbReference>
<gene>
    <name evidence="19" type="ORF">BK816_03835</name>
</gene>
<evidence type="ECO:0000256" key="10">
    <source>
        <dbReference type="ARBA" id="ARBA00022692"/>
    </source>
</evidence>
<evidence type="ECO:0000256" key="12">
    <source>
        <dbReference type="ARBA" id="ARBA00023098"/>
    </source>
</evidence>
<sequence length="256" mass="28675">MSNQIIDPHSGRPFTLAQRVKAWSVHAFTMTGVMWAVFALLALFEGRTGWMWVWLGIALIVDAIDGTFARRCRVSEVVPWFDGVILDDIVDYLTWTFIPAIFMYLYIPLGPKPLAAIMTIVIVASSMFCYANKGMKAEDNYFVGFPAAWNIVAIYFIILGTGPVFNVIATLIIAALTLSRLTFVHPLRVRALMPVNIVAAICWLVSTTWLLVVVNDQPLWLQIIWWLSGIYFLVVGIIRTALGRRGMAKFVGLESA</sequence>
<dbReference type="AlphaFoldDB" id="A0A1D9MK25"/>
<evidence type="ECO:0000256" key="8">
    <source>
        <dbReference type="ARBA" id="ARBA00022519"/>
    </source>
</evidence>
<evidence type="ECO:0000256" key="9">
    <source>
        <dbReference type="ARBA" id="ARBA00022679"/>
    </source>
</evidence>
<evidence type="ECO:0000256" key="13">
    <source>
        <dbReference type="ARBA" id="ARBA00023136"/>
    </source>
</evidence>
<dbReference type="InterPro" id="IPR043130">
    <property type="entry name" value="CDP-OH_PTrfase_TM_dom"/>
</dbReference>
<dbReference type="Gene3D" id="1.20.120.1760">
    <property type="match status" value="1"/>
</dbReference>
<accession>A0A1D9MK25</accession>
<dbReference type="RefSeq" id="WP_071163999.1">
    <property type="nucleotide sequence ID" value="NZ_CP017812.1"/>
</dbReference>
<evidence type="ECO:0000256" key="2">
    <source>
        <dbReference type="ARBA" id="ARBA00001936"/>
    </source>
</evidence>
<evidence type="ECO:0000256" key="4">
    <source>
        <dbReference type="ARBA" id="ARBA00013195"/>
    </source>
</evidence>
<dbReference type="PIRSF" id="PIRSF000851">
    <property type="entry name" value="PcS"/>
    <property type="match status" value="1"/>
</dbReference>
<keyword evidence="6" id="KW-1003">Cell membrane</keyword>
<keyword evidence="13 18" id="KW-0472">Membrane</keyword>
<keyword evidence="15" id="KW-0464">Manganese</keyword>
<feature type="transmembrane region" description="Helical" evidence="18">
    <location>
        <begin position="195"/>
        <end position="214"/>
    </location>
</feature>
<keyword evidence="8" id="KW-0997">Cell inner membrane</keyword>
<evidence type="ECO:0000256" key="3">
    <source>
        <dbReference type="ARBA" id="ARBA00004429"/>
    </source>
</evidence>
<feature type="transmembrane region" description="Helical" evidence="18">
    <location>
        <begin position="140"/>
        <end position="158"/>
    </location>
</feature>
<keyword evidence="9" id="KW-0808">Transferase</keyword>
<evidence type="ECO:0000256" key="7">
    <source>
        <dbReference type="ARBA" id="ARBA00022516"/>
    </source>
</evidence>
<keyword evidence="20" id="KW-1185">Reference proteome</keyword>
<evidence type="ECO:0000256" key="18">
    <source>
        <dbReference type="SAM" id="Phobius"/>
    </source>
</evidence>
<comment type="catalytic activity">
    <reaction evidence="1">
        <text>a CDP-1,2-diacyl-sn-glycerol + choline = a 1,2-diacyl-sn-glycero-3-phosphocholine + CMP + H(+)</text>
        <dbReference type="Rhea" id="RHEA:14597"/>
        <dbReference type="ChEBI" id="CHEBI:15354"/>
        <dbReference type="ChEBI" id="CHEBI:15378"/>
        <dbReference type="ChEBI" id="CHEBI:57643"/>
        <dbReference type="ChEBI" id="CHEBI:58332"/>
        <dbReference type="ChEBI" id="CHEBI:60377"/>
        <dbReference type="EC" id="2.7.8.24"/>
    </reaction>
</comment>
<keyword evidence="14" id="KW-0594">Phospholipid biosynthesis</keyword>
<dbReference type="STRING" id="1912795.BK816_03835"/>